<dbReference type="InterPro" id="IPR015955">
    <property type="entry name" value="Lactate_DH/Glyco_Ohase_4_C"/>
</dbReference>
<protein>
    <recommendedName>
        <fullName evidence="4">Malate dehydrogenase, mitochondrial</fullName>
        <ecNumber evidence="3">1.1.1.37</ecNumber>
    </recommendedName>
</protein>
<organism evidence="15 16">
    <name type="scientific">Callosobruchus maculatus</name>
    <name type="common">Southern cowpea weevil</name>
    <name type="synonym">Pulse bruchid</name>
    <dbReference type="NCBI Taxonomy" id="64391"/>
    <lineage>
        <taxon>Eukaryota</taxon>
        <taxon>Metazoa</taxon>
        <taxon>Ecdysozoa</taxon>
        <taxon>Arthropoda</taxon>
        <taxon>Hexapoda</taxon>
        <taxon>Insecta</taxon>
        <taxon>Pterygota</taxon>
        <taxon>Neoptera</taxon>
        <taxon>Endopterygota</taxon>
        <taxon>Coleoptera</taxon>
        <taxon>Polyphaga</taxon>
        <taxon>Cucujiformia</taxon>
        <taxon>Chrysomeloidea</taxon>
        <taxon>Chrysomelidae</taxon>
        <taxon>Bruchinae</taxon>
        <taxon>Bruchini</taxon>
        <taxon>Callosobruchus</taxon>
    </lineage>
</organism>
<dbReference type="AlphaFoldDB" id="A0A653C433"/>
<evidence type="ECO:0000256" key="11">
    <source>
        <dbReference type="PIRSR" id="PIRSR000102-3"/>
    </source>
</evidence>
<evidence type="ECO:0000256" key="12">
    <source>
        <dbReference type="RuleBase" id="RU003369"/>
    </source>
</evidence>
<evidence type="ECO:0000313" key="15">
    <source>
        <dbReference type="EMBL" id="VEN42308.1"/>
    </source>
</evidence>
<keyword evidence="6 12" id="KW-0560">Oxidoreductase</keyword>
<dbReference type="EMBL" id="CAACVG010006886">
    <property type="protein sequence ID" value="VEN42308.1"/>
    <property type="molecule type" value="Genomic_DNA"/>
</dbReference>
<evidence type="ECO:0000313" key="16">
    <source>
        <dbReference type="Proteomes" id="UP000410492"/>
    </source>
</evidence>
<feature type="active site" description="Proton acceptor" evidence="9">
    <location>
        <position position="200"/>
    </location>
</feature>
<dbReference type="FunFam" id="3.40.50.720:FF:000013">
    <property type="entry name" value="Malate dehydrogenase"/>
    <property type="match status" value="1"/>
</dbReference>
<evidence type="ECO:0000259" key="13">
    <source>
        <dbReference type="Pfam" id="PF00056"/>
    </source>
</evidence>
<feature type="binding site" evidence="11">
    <location>
        <begin position="30"/>
        <end position="36"/>
    </location>
    <ligand>
        <name>NAD(+)</name>
        <dbReference type="ChEBI" id="CHEBI:57540"/>
    </ligand>
</feature>
<keyword evidence="7 11" id="KW-0520">NAD</keyword>
<reference evidence="15 16" key="1">
    <citation type="submission" date="2019-01" db="EMBL/GenBank/DDBJ databases">
        <authorList>
            <person name="Sayadi A."/>
        </authorList>
    </citation>
    <scope>NUCLEOTIDE SEQUENCE [LARGE SCALE GENOMIC DNA]</scope>
</reference>
<proteinExistence type="inferred from homology"/>
<feature type="binding site" evidence="11">
    <location>
        <position position="56"/>
    </location>
    <ligand>
        <name>NAD(+)</name>
        <dbReference type="ChEBI" id="CHEBI:57540"/>
    </ligand>
</feature>
<feature type="binding site" evidence="10">
    <location>
        <position position="104"/>
    </location>
    <ligand>
        <name>substrate</name>
    </ligand>
</feature>
<name>A0A653C433_CALMS</name>
<keyword evidence="16" id="KW-1185">Reference proteome</keyword>
<dbReference type="FunFam" id="3.90.110.10:FF:000001">
    <property type="entry name" value="Malate dehydrogenase"/>
    <property type="match status" value="1"/>
</dbReference>
<evidence type="ECO:0000256" key="4">
    <source>
        <dbReference type="ARBA" id="ARBA00016075"/>
    </source>
</evidence>
<evidence type="ECO:0000256" key="5">
    <source>
        <dbReference type="ARBA" id="ARBA00022532"/>
    </source>
</evidence>
<dbReference type="GO" id="GO:0005739">
    <property type="term" value="C:mitochondrion"/>
    <property type="evidence" value="ECO:0007669"/>
    <property type="project" value="TreeGrafter"/>
</dbReference>
<sequence length="337" mass="35976">MFSRIVRPTLNTARKFSTSQQNNYRVTVCGAAGGIGQPLSLLLKLNPLVTELNCYDIAPFTPGVACDLSHIETASKVKGFAGQESLKDALSNAEVVVIPAGVPRKPGMTRDDLFGSNANVVKTIFECATEACPDAIFCIITNPVNSCVPIACEVMKKANKLNPRRIFGVSTLDIVRANTFVGEMCGVNPKEMNVPVIGGHSGITIVPLFSRATPKVSIPKDKLDALTKRVQEAGTEVVKAKVGHGSATLSMAYAGARFANSIMRGLKGESNVIECCYVQSDVTEAAYFSNPVLLGKAGLEKNLGIGEINAYEKDLVSKALPELKKEIAKGVDWVKSQ</sequence>
<feature type="binding site" evidence="11">
    <location>
        <begin position="140"/>
        <end position="142"/>
    </location>
    <ligand>
        <name>NAD(+)</name>
        <dbReference type="ChEBI" id="CHEBI:57540"/>
    </ligand>
</feature>
<dbReference type="InterPro" id="IPR001557">
    <property type="entry name" value="L-lactate/malate_DH"/>
</dbReference>
<evidence type="ECO:0000256" key="10">
    <source>
        <dbReference type="PIRSR" id="PIRSR000102-2"/>
    </source>
</evidence>
<feature type="binding site" evidence="10">
    <location>
        <position position="176"/>
    </location>
    <ligand>
        <name>substrate</name>
    </ligand>
</feature>
<evidence type="ECO:0000256" key="7">
    <source>
        <dbReference type="ARBA" id="ARBA00023027"/>
    </source>
</evidence>
<dbReference type="Pfam" id="PF00056">
    <property type="entry name" value="Ldh_1_N"/>
    <property type="match status" value="1"/>
</dbReference>
<comment type="similarity">
    <text evidence="1">Belongs to the LDH/MDH superfamily. MDH type 1 family.</text>
</comment>
<dbReference type="CDD" id="cd01337">
    <property type="entry name" value="MDH_glyoxysomal_mitochondrial"/>
    <property type="match status" value="1"/>
</dbReference>
<dbReference type="InterPro" id="IPR036291">
    <property type="entry name" value="NAD(P)-bd_dom_sf"/>
</dbReference>
<dbReference type="NCBIfam" id="TIGR01772">
    <property type="entry name" value="MDH_euk_gproteo"/>
    <property type="match status" value="1"/>
</dbReference>
<feature type="binding site" evidence="10">
    <location>
        <position position="110"/>
    </location>
    <ligand>
        <name>substrate</name>
    </ligand>
</feature>
<dbReference type="GO" id="GO:0019752">
    <property type="term" value="P:carboxylic acid metabolic process"/>
    <property type="evidence" value="ECO:0007669"/>
    <property type="project" value="InterPro"/>
</dbReference>
<comment type="catalytic activity">
    <reaction evidence="8">
        <text>(S)-malate + NAD(+) = oxaloacetate + NADH + H(+)</text>
        <dbReference type="Rhea" id="RHEA:21432"/>
        <dbReference type="ChEBI" id="CHEBI:15378"/>
        <dbReference type="ChEBI" id="CHEBI:15589"/>
        <dbReference type="ChEBI" id="CHEBI:16452"/>
        <dbReference type="ChEBI" id="CHEBI:57540"/>
        <dbReference type="ChEBI" id="CHEBI:57945"/>
        <dbReference type="EC" id="1.1.1.37"/>
    </reaction>
</comment>
<dbReference type="SUPFAM" id="SSF56327">
    <property type="entry name" value="LDH C-terminal domain-like"/>
    <property type="match status" value="1"/>
</dbReference>
<feature type="binding site" evidence="11">
    <location>
        <position position="117"/>
    </location>
    <ligand>
        <name>NAD(+)</name>
        <dbReference type="ChEBI" id="CHEBI:57540"/>
    </ligand>
</feature>
<feature type="binding site" evidence="10">
    <location>
        <position position="142"/>
    </location>
    <ligand>
        <name>substrate</name>
    </ligand>
</feature>
<dbReference type="Pfam" id="PF02866">
    <property type="entry name" value="Ldh_1_C"/>
    <property type="match status" value="1"/>
</dbReference>
<gene>
    <name evidence="15" type="ORF">CALMAC_LOCUS5844</name>
</gene>
<feature type="domain" description="Lactate/malate dehydrogenase N-terminal" evidence="13">
    <location>
        <begin position="25"/>
        <end position="168"/>
    </location>
</feature>
<dbReference type="Proteomes" id="UP000410492">
    <property type="component" value="Unassembled WGS sequence"/>
</dbReference>
<keyword evidence="5" id="KW-0816">Tricarboxylic acid cycle</keyword>
<dbReference type="PANTHER" id="PTHR11540">
    <property type="entry name" value="MALATE AND LACTATE DEHYDROGENASE"/>
    <property type="match status" value="1"/>
</dbReference>
<dbReference type="EC" id="1.1.1.37" evidence="3"/>
<dbReference type="SUPFAM" id="SSF51735">
    <property type="entry name" value="NAD(P)-binding Rossmann-fold domains"/>
    <property type="match status" value="1"/>
</dbReference>
<dbReference type="InterPro" id="IPR001236">
    <property type="entry name" value="Lactate/malate_DH_N"/>
</dbReference>
<dbReference type="Gene3D" id="3.40.50.720">
    <property type="entry name" value="NAD(P)-binding Rossmann-like Domain"/>
    <property type="match status" value="1"/>
</dbReference>
<feature type="domain" description="Lactate/malate dehydrogenase C-terminal" evidence="14">
    <location>
        <begin position="171"/>
        <end position="332"/>
    </location>
</feature>
<evidence type="ECO:0000256" key="3">
    <source>
        <dbReference type="ARBA" id="ARBA00012995"/>
    </source>
</evidence>
<dbReference type="PIRSF" id="PIRSF000102">
    <property type="entry name" value="Lac_mal_DH"/>
    <property type="match status" value="1"/>
</dbReference>
<feature type="binding site" evidence="11">
    <location>
        <position position="251"/>
    </location>
    <ligand>
        <name>NAD(+)</name>
        <dbReference type="ChEBI" id="CHEBI:57540"/>
    </ligand>
</feature>
<evidence type="ECO:0000256" key="1">
    <source>
        <dbReference type="ARBA" id="ARBA00008824"/>
    </source>
</evidence>
<dbReference type="GO" id="GO:0006099">
    <property type="term" value="P:tricarboxylic acid cycle"/>
    <property type="evidence" value="ECO:0007669"/>
    <property type="project" value="UniProtKB-KW"/>
</dbReference>
<dbReference type="GO" id="GO:0030060">
    <property type="term" value="F:L-malate dehydrogenase (NAD+) activity"/>
    <property type="evidence" value="ECO:0007669"/>
    <property type="project" value="UniProtKB-EC"/>
</dbReference>
<evidence type="ECO:0000259" key="14">
    <source>
        <dbReference type="Pfam" id="PF02866"/>
    </source>
</evidence>
<dbReference type="InterPro" id="IPR010097">
    <property type="entry name" value="Malate_DH_type1"/>
</dbReference>
<evidence type="ECO:0000256" key="8">
    <source>
        <dbReference type="ARBA" id="ARBA00048313"/>
    </source>
</evidence>
<dbReference type="OrthoDB" id="755699at2759"/>
<dbReference type="Gene3D" id="3.90.110.10">
    <property type="entry name" value="Lactate dehydrogenase/glycoside hydrolase, family 4, C-terminal"/>
    <property type="match status" value="1"/>
</dbReference>
<accession>A0A653C433</accession>
<evidence type="ECO:0000256" key="2">
    <source>
        <dbReference type="ARBA" id="ARBA00011738"/>
    </source>
</evidence>
<comment type="subunit">
    <text evidence="2">Homodimer.</text>
</comment>
<dbReference type="PANTHER" id="PTHR11540:SF16">
    <property type="entry name" value="MALATE DEHYDROGENASE, MITOCHONDRIAL"/>
    <property type="match status" value="1"/>
</dbReference>
<evidence type="ECO:0000256" key="9">
    <source>
        <dbReference type="PIRSR" id="PIRSR000102-1"/>
    </source>
</evidence>
<dbReference type="InterPro" id="IPR022383">
    <property type="entry name" value="Lactate/malate_DH_C"/>
</dbReference>
<evidence type="ECO:0000256" key="6">
    <source>
        <dbReference type="ARBA" id="ARBA00023002"/>
    </source>
</evidence>